<dbReference type="EMBL" id="UGMA01000005">
    <property type="protein sequence ID" value="STU59165.1"/>
    <property type="molecule type" value="Genomic_DNA"/>
</dbReference>
<name>A0A377Z3Q6_KLEPN</name>
<accession>A0A377Z3Q6</accession>
<sequence length="123" mass="14240">MNERISAHDTQASKLFSNADCSIEQPKTMTGEECFARFHQKLKATENKALRNFNKLDEDFKFVVLTLANRNNPGAFRSDEVGKPYEYFDMERRKLIIASMNKISRWGGILPRHISIHECFLAN</sequence>
<evidence type="ECO:0000313" key="1">
    <source>
        <dbReference type="EMBL" id="STU59165.1"/>
    </source>
</evidence>
<proteinExistence type="predicted"/>
<dbReference type="AlphaFoldDB" id="A0A377Z3Q6"/>
<protein>
    <submittedName>
        <fullName evidence="1">Uncharacterized protein</fullName>
    </submittedName>
</protein>
<dbReference type="Proteomes" id="UP000254020">
    <property type="component" value="Unassembled WGS sequence"/>
</dbReference>
<reference evidence="1 2" key="1">
    <citation type="submission" date="2018-06" db="EMBL/GenBank/DDBJ databases">
        <authorList>
            <consortium name="Pathogen Informatics"/>
            <person name="Doyle S."/>
        </authorList>
    </citation>
    <scope>NUCLEOTIDE SEQUENCE [LARGE SCALE GENOMIC DNA]</scope>
    <source>
        <strain evidence="1 2">NCTC9504</strain>
    </source>
</reference>
<evidence type="ECO:0000313" key="2">
    <source>
        <dbReference type="Proteomes" id="UP000254020"/>
    </source>
</evidence>
<gene>
    <name evidence="1" type="ORF">NCTC9504_01077</name>
</gene>
<organism evidence="1 2">
    <name type="scientific">Klebsiella pneumoniae subsp. pneumoniae</name>
    <dbReference type="NCBI Taxonomy" id="72407"/>
    <lineage>
        <taxon>Bacteria</taxon>
        <taxon>Pseudomonadati</taxon>
        <taxon>Pseudomonadota</taxon>
        <taxon>Gammaproteobacteria</taxon>
        <taxon>Enterobacterales</taxon>
        <taxon>Enterobacteriaceae</taxon>
        <taxon>Klebsiella/Raoultella group</taxon>
        <taxon>Klebsiella</taxon>
        <taxon>Klebsiella pneumoniae complex</taxon>
    </lineage>
</organism>